<dbReference type="GO" id="GO:0004660">
    <property type="term" value="F:protein farnesyltransferase activity"/>
    <property type="evidence" value="ECO:0007669"/>
    <property type="project" value="UniProtKB-EC"/>
</dbReference>
<keyword evidence="5" id="KW-0637">Prenyltransferase</keyword>
<dbReference type="SUPFAM" id="SSF48439">
    <property type="entry name" value="Protein prenylyltransferase"/>
    <property type="match status" value="1"/>
</dbReference>
<dbReference type="InterPro" id="IPR002088">
    <property type="entry name" value="Prenyl_trans_a"/>
</dbReference>
<evidence type="ECO:0000256" key="13">
    <source>
        <dbReference type="ARBA" id="ARBA00043219"/>
    </source>
</evidence>
<dbReference type="EC" id="2.5.1.58" evidence="4"/>
<dbReference type="GO" id="GO:0004662">
    <property type="term" value="F:CAAX-protein geranylgeranyltransferase activity"/>
    <property type="evidence" value="ECO:0007669"/>
    <property type="project" value="UniProtKB-EC"/>
</dbReference>
<evidence type="ECO:0000313" key="15">
    <source>
        <dbReference type="Proteomes" id="UP001148786"/>
    </source>
</evidence>
<reference evidence="14" key="1">
    <citation type="submission" date="2022-07" db="EMBL/GenBank/DDBJ databases">
        <title>Genome Sequence of Agrocybe chaxingu.</title>
        <authorList>
            <person name="Buettner E."/>
        </authorList>
    </citation>
    <scope>NUCLEOTIDE SEQUENCE</scope>
    <source>
        <strain evidence="14">MP-N11</strain>
    </source>
</reference>
<accession>A0A9W8MSS8</accession>
<proteinExistence type="inferred from homology"/>
<keyword evidence="7" id="KW-0677">Repeat</keyword>
<gene>
    <name evidence="14" type="ORF">NLJ89_g9756</name>
</gene>
<evidence type="ECO:0000256" key="2">
    <source>
        <dbReference type="ARBA" id="ARBA00006734"/>
    </source>
</evidence>
<dbReference type="PANTHER" id="PTHR11129:SF1">
    <property type="entry name" value="PROTEIN FARNESYLTRANSFERASE_GERANYLGERANYLTRANSFERASE TYPE-1 SUBUNIT ALPHA"/>
    <property type="match status" value="1"/>
</dbReference>
<dbReference type="GO" id="GO:0005953">
    <property type="term" value="C:CAAX-protein geranylgeranyltransferase complex"/>
    <property type="evidence" value="ECO:0007669"/>
    <property type="project" value="TreeGrafter"/>
</dbReference>
<evidence type="ECO:0000256" key="9">
    <source>
        <dbReference type="ARBA" id="ARBA00040965"/>
    </source>
</evidence>
<dbReference type="EC" id="2.5.1.59" evidence="3"/>
<keyword evidence="6" id="KW-0808">Transferase</keyword>
<evidence type="ECO:0000256" key="11">
    <source>
        <dbReference type="ARBA" id="ARBA00042436"/>
    </source>
</evidence>
<dbReference type="Gene3D" id="1.25.40.120">
    <property type="entry name" value="Protein prenylyltransferase"/>
    <property type="match status" value="2"/>
</dbReference>
<comment type="similarity">
    <text evidence="2">Belongs to the protein prenyltransferase subunit alpha family.</text>
</comment>
<dbReference type="OrthoDB" id="10255768at2759"/>
<dbReference type="Proteomes" id="UP001148786">
    <property type="component" value="Unassembled WGS sequence"/>
</dbReference>
<dbReference type="PANTHER" id="PTHR11129">
    <property type="entry name" value="PROTEIN FARNESYLTRANSFERASE ALPHA SUBUNIT/RAB GERANYLGERANYL TRANSFERASE ALPHA SUBUNIT"/>
    <property type="match status" value="1"/>
</dbReference>
<keyword evidence="15" id="KW-1185">Reference proteome</keyword>
<evidence type="ECO:0000256" key="12">
    <source>
        <dbReference type="ARBA" id="ARBA00043086"/>
    </source>
</evidence>
<dbReference type="GO" id="GO:0005965">
    <property type="term" value="C:protein farnesyltransferase complex"/>
    <property type="evidence" value="ECO:0007669"/>
    <property type="project" value="TreeGrafter"/>
</dbReference>
<evidence type="ECO:0000256" key="5">
    <source>
        <dbReference type="ARBA" id="ARBA00022602"/>
    </source>
</evidence>
<evidence type="ECO:0000256" key="4">
    <source>
        <dbReference type="ARBA" id="ARBA00012702"/>
    </source>
</evidence>
<organism evidence="14 15">
    <name type="scientific">Agrocybe chaxingu</name>
    <dbReference type="NCBI Taxonomy" id="84603"/>
    <lineage>
        <taxon>Eukaryota</taxon>
        <taxon>Fungi</taxon>
        <taxon>Dikarya</taxon>
        <taxon>Basidiomycota</taxon>
        <taxon>Agaricomycotina</taxon>
        <taxon>Agaricomycetes</taxon>
        <taxon>Agaricomycetidae</taxon>
        <taxon>Agaricales</taxon>
        <taxon>Agaricineae</taxon>
        <taxon>Strophariaceae</taxon>
        <taxon>Agrocybe</taxon>
    </lineage>
</organism>
<name>A0A9W8MSS8_9AGAR</name>
<dbReference type="AlphaFoldDB" id="A0A9W8MSS8"/>
<dbReference type="EMBL" id="JANKHO010001589">
    <property type="protein sequence ID" value="KAJ3500519.1"/>
    <property type="molecule type" value="Genomic_DNA"/>
</dbReference>
<evidence type="ECO:0000256" key="7">
    <source>
        <dbReference type="ARBA" id="ARBA00022737"/>
    </source>
</evidence>
<evidence type="ECO:0000256" key="6">
    <source>
        <dbReference type="ARBA" id="ARBA00022679"/>
    </source>
</evidence>
<evidence type="ECO:0000256" key="10">
    <source>
        <dbReference type="ARBA" id="ARBA00041392"/>
    </source>
</evidence>
<protein>
    <recommendedName>
        <fullName evidence="9">Protein farnesyltransferase/geranylgeranyltransferase type-1 subunit alpha</fullName>
        <ecNumber evidence="4">2.5.1.58</ecNumber>
        <ecNumber evidence="3">2.5.1.59</ecNumber>
    </recommendedName>
    <alternativeName>
        <fullName evidence="12">CAAX farnesyltransferase subunit alpha</fullName>
    </alternativeName>
    <alternativeName>
        <fullName evidence="11">FTase-alpha</fullName>
    </alternativeName>
    <alternativeName>
        <fullName evidence="10">Ras proteins prenyltransferase subunit alpha</fullName>
    </alternativeName>
    <alternativeName>
        <fullName evidence="13">Type I protein geranyl-geranyltransferase subunit alpha</fullName>
    </alternativeName>
</protein>
<evidence type="ECO:0000256" key="8">
    <source>
        <dbReference type="ARBA" id="ARBA00022842"/>
    </source>
</evidence>
<evidence type="ECO:0000256" key="1">
    <source>
        <dbReference type="ARBA" id="ARBA00001946"/>
    </source>
</evidence>
<comment type="cofactor">
    <cofactor evidence="1">
        <name>Mg(2+)</name>
        <dbReference type="ChEBI" id="CHEBI:18420"/>
    </cofactor>
</comment>
<comment type="caution">
    <text evidence="14">The sequence shown here is derived from an EMBL/GenBank/DDBJ whole genome shotgun (WGS) entry which is preliminary data.</text>
</comment>
<evidence type="ECO:0000313" key="14">
    <source>
        <dbReference type="EMBL" id="KAJ3500519.1"/>
    </source>
</evidence>
<dbReference type="Pfam" id="PF01239">
    <property type="entry name" value="PPTA"/>
    <property type="match status" value="2"/>
</dbReference>
<evidence type="ECO:0000256" key="3">
    <source>
        <dbReference type="ARBA" id="ARBA00012700"/>
    </source>
</evidence>
<keyword evidence="8" id="KW-0460">Magnesium</keyword>
<dbReference type="PROSITE" id="PS51147">
    <property type="entry name" value="PFTA"/>
    <property type="match status" value="1"/>
</dbReference>
<sequence>MATISFGDEELFSERPEWADVVPLEQYENINPLAPIFYTEEYKDATNYFRAIAKSGEKSRRVLELTESVISQNPAHYSAWQYRYETLLALLTASSPSGVISPSDPLLEAEIELMDVLAVRFLKTASSSSSHRSLDVDVKNYHTWSYRQWLLRLFRRQRR</sequence>